<organism evidence="1 2">
    <name type="scientific">Xenorhabdus lircayensis</name>
    <dbReference type="NCBI Taxonomy" id="2763499"/>
    <lineage>
        <taxon>Bacteria</taxon>
        <taxon>Pseudomonadati</taxon>
        <taxon>Pseudomonadota</taxon>
        <taxon>Gammaproteobacteria</taxon>
        <taxon>Enterobacterales</taxon>
        <taxon>Morganellaceae</taxon>
        <taxon>Xenorhabdus</taxon>
    </lineage>
</organism>
<comment type="caution">
    <text evidence="1">The sequence shown here is derived from an EMBL/GenBank/DDBJ whole genome shotgun (WGS) entry which is preliminary data.</text>
</comment>
<accession>A0ABS0U1D5</accession>
<reference evidence="1 2" key="1">
    <citation type="submission" date="2020-08" db="EMBL/GenBank/DDBJ databases">
        <title>Description of Xenorhabdus lircayensis sp. nov., the symbiotic bacterium associated with the entomopathogenic nematode Steirnernema unicornum.</title>
        <authorList>
            <person name="Castaneda-Alvarez C."/>
            <person name="Prodan S."/>
            <person name="Zamorano A."/>
            <person name="San-Blas E."/>
            <person name="Aballay E."/>
        </authorList>
    </citation>
    <scope>NUCLEOTIDE SEQUENCE [LARGE SCALE GENOMIC DNA]</scope>
    <source>
        <strain evidence="1 2">VLS</strain>
    </source>
</reference>
<keyword evidence="2" id="KW-1185">Reference proteome</keyword>
<proteinExistence type="predicted"/>
<gene>
    <name evidence="1" type="ORF">H8A87_02885</name>
</gene>
<dbReference type="Proteomes" id="UP000696184">
    <property type="component" value="Unassembled WGS sequence"/>
</dbReference>
<evidence type="ECO:0000313" key="1">
    <source>
        <dbReference type="EMBL" id="MBI6547693.1"/>
    </source>
</evidence>
<sequence>MANTISTSVKYGLDVIMGQNLTLDIILKSDNVISNDANIDIITKNGIELQRNIPPITLHDGGKVGFFSVELFVDDNVPENNSVLFDIIPNSEAKGFHKTSMLYYAKTVDISSVKLEVGVDYIKMPTSLNIPPSGQLASKISTTIKSRDGKTNLSGTPVTVLDTSGNFDKVNFYSSDKKEKLQVRDIGNKRGLIINTDSNGRLVFYVYAKQDSSVVLNLVSKIVGVTGEISADKALYIIDSGRTDPNYIVDEPIISGEHQGILRSDGNSSKFSVTIPKYDNAEDSDTIFFFINGLMTDVPFYSDPENLGTPFIQLPYSVFLEPNKPVNFYYVIIKDSAERLVSDSIQVTYVKDETPLDNVYEKCKVYSSQGTNDNDLVTEDYVIACKDISNYKNNTGDAGLFVKITGTNDPNDATKVPLGSEVTLYLHIRSDRKKLDLPIKLNMPTDAGNDGKTNFFIQGITQTYLVGISEVDTDNPGKIYFSYSIKNTDDRMINSKAWKGKIDTHTDGPWPECE</sequence>
<evidence type="ECO:0008006" key="3">
    <source>
        <dbReference type="Google" id="ProtNLM"/>
    </source>
</evidence>
<evidence type="ECO:0000313" key="2">
    <source>
        <dbReference type="Proteomes" id="UP000696184"/>
    </source>
</evidence>
<dbReference type="EMBL" id="JACOII010000020">
    <property type="protein sequence ID" value="MBI6547693.1"/>
    <property type="molecule type" value="Genomic_DNA"/>
</dbReference>
<protein>
    <recommendedName>
        <fullName evidence="3">Inverse autotransporter beta-barrel domain-containing protein</fullName>
    </recommendedName>
</protein>
<dbReference type="RefSeq" id="WP_198688497.1">
    <property type="nucleotide sequence ID" value="NZ_CAWPUD010000017.1"/>
</dbReference>
<name>A0ABS0U1D5_9GAMM</name>